<feature type="domain" description="NADH:flavin oxidoreductase/NADH oxidase N-terminal" evidence="6">
    <location>
        <begin position="32"/>
        <end position="368"/>
    </location>
</feature>
<name>A0A3N1MA87_9PROT</name>
<evidence type="ECO:0000256" key="2">
    <source>
        <dbReference type="ARBA" id="ARBA00022630"/>
    </source>
</evidence>
<comment type="caution">
    <text evidence="7">The sequence shown here is derived from an EMBL/GenBank/DDBJ whole genome shotgun (WGS) entry which is preliminary data.</text>
</comment>
<keyword evidence="2" id="KW-0285">Flavoprotein</keyword>
<dbReference type="GO" id="GO:0010181">
    <property type="term" value="F:FMN binding"/>
    <property type="evidence" value="ECO:0007669"/>
    <property type="project" value="InterPro"/>
</dbReference>
<dbReference type="GO" id="GO:0003959">
    <property type="term" value="F:NADPH dehydrogenase activity"/>
    <property type="evidence" value="ECO:0007669"/>
    <property type="project" value="InterPro"/>
</dbReference>
<dbReference type="RefSeq" id="WP_123688989.1">
    <property type="nucleotide sequence ID" value="NZ_AP019700.1"/>
</dbReference>
<dbReference type="InterPro" id="IPR044152">
    <property type="entry name" value="YqjM-like"/>
</dbReference>
<dbReference type="PANTHER" id="PTHR43303:SF4">
    <property type="entry name" value="NADPH DEHYDROGENASE C23G7.10C-RELATED"/>
    <property type="match status" value="1"/>
</dbReference>
<keyword evidence="8" id="KW-1185">Reference proteome</keyword>
<dbReference type="GO" id="GO:0050661">
    <property type="term" value="F:NADP binding"/>
    <property type="evidence" value="ECO:0007669"/>
    <property type="project" value="InterPro"/>
</dbReference>
<dbReference type="OrthoDB" id="9804454at2"/>
<dbReference type="CDD" id="cd02932">
    <property type="entry name" value="OYE_YqiM_FMN"/>
    <property type="match status" value="1"/>
</dbReference>
<dbReference type="Proteomes" id="UP000278222">
    <property type="component" value="Unassembled WGS sequence"/>
</dbReference>
<evidence type="ECO:0000313" key="8">
    <source>
        <dbReference type="Proteomes" id="UP000278222"/>
    </source>
</evidence>
<protein>
    <submittedName>
        <fullName evidence="7">2,4-dienoyl-CoA reductase-like NADH-dependent reductase (Old Yellow Enzyme family)</fullName>
    </submittedName>
</protein>
<dbReference type="Pfam" id="PF00724">
    <property type="entry name" value="Oxidored_FMN"/>
    <property type="match status" value="1"/>
</dbReference>
<keyword evidence="3" id="KW-0288">FMN</keyword>
<dbReference type="PANTHER" id="PTHR43303">
    <property type="entry name" value="NADPH DEHYDROGENASE C23G7.10C-RELATED"/>
    <property type="match status" value="1"/>
</dbReference>
<comment type="cofactor">
    <cofactor evidence="1">
        <name>FMN</name>
        <dbReference type="ChEBI" id="CHEBI:58210"/>
    </cofactor>
</comment>
<proteinExistence type="predicted"/>
<sequence length="384" mass="41818">MTNADSQARVGDQRFTGENVRRILKRERDPHLFRPIELRSVTARNRIAVSPMCQYCATDAMPDDWHLVHLGARAQGGAGIVFTEATPSEPRGRVTRHCIGLWNDAQEAQFARIAAFVSAQGAVPAIQLAHAGRKASVHRPWEGTTPLTAAEGAWELIGPTAEPYADGYATPQAMDEAAIATFVAELSATTARARRAGFQVLEYHAAHGYLVHSFLSPLSNRRNDAYGGDLARRARLLLEVVDAIRAEWPDELPLFVRLSCADWIAGGLTIADTIAVSRWLKATGKVDLVDCTSGGLDPRQQIPVHPGYQVPFAEAIRREAGIATGAVGLIHSPEHAEDIVANGRADLVFLGRALLAEPHWPLRAANVLKGNASWPLQYERGNIY</sequence>
<dbReference type="EMBL" id="RJKX01000013">
    <property type="protein sequence ID" value="ROP99616.1"/>
    <property type="molecule type" value="Genomic_DNA"/>
</dbReference>
<evidence type="ECO:0000256" key="1">
    <source>
        <dbReference type="ARBA" id="ARBA00001917"/>
    </source>
</evidence>
<evidence type="ECO:0000256" key="4">
    <source>
        <dbReference type="ARBA" id="ARBA00022857"/>
    </source>
</evidence>
<dbReference type="InterPro" id="IPR001155">
    <property type="entry name" value="OxRdtase_FMN_N"/>
</dbReference>
<dbReference type="SUPFAM" id="SSF51395">
    <property type="entry name" value="FMN-linked oxidoreductases"/>
    <property type="match status" value="1"/>
</dbReference>
<evidence type="ECO:0000259" key="6">
    <source>
        <dbReference type="Pfam" id="PF00724"/>
    </source>
</evidence>
<keyword evidence="5" id="KW-0560">Oxidoreductase</keyword>
<dbReference type="InterPro" id="IPR013785">
    <property type="entry name" value="Aldolase_TIM"/>
</dbReference>
<dbReference type="AlphaFoldDB" id="A0A3N1MA87"/>
<gene>
    <name evidence="7" type="ORF">EDC65_1400</name>
</gene>
<evidence type="ECO:0000256" key="3">
    <source>
        <dbReference type="ARBA" id="ARBA00022643"/>
    </source>
</evidence>
<keyword evidence="4" id="KW-0521">NADP</keyword>
<dbReference type="Gene3D" id="3.20.20.70">
    <property type="entry name" value="Aldolase class I"/>
    <property type="match status" value="1"/>
</dbReference>
<organism evidence="7 8">
    <name type="scientific">Stella humosa</name>
    <dbReference type="NCBI Taxonomy" id="94"/>
    <lineage>
        <taxon>Bacteria</taxon>
        <taxon>Pseudomonadati</taxon>
        <taxon>Pseudomonadota</taxon>
        <taxon>Alphaproteobacteria</taxon>
        <taxon>Rhodospirillales</taxon>
        <taxon>Stellaceae</taxon>
        <taxon>Stella</taxon>
    </lineage>
</organism>
<accession>A0A3N1MA87</accession>
<evidence type="ECO:0000256" key="5">
    <source>
        <dbReference type="ARBA" id="ARBA00023002"/>
    </source>
</evidence>
<reference evidence="7 8" key="1">
    <citation type="submission" date="2018-11" db="EMBL/GenBank/DDBJ databases">
        <title>Genomic Encyclopedia of Type Strains, Phase IV (KMG-IV): sequencing the most valuable type-strain genomes for metagenomic binning, comparative biology and taxonomic classification.</title>
        <authorList>
            <person name="Goeker M."/>
        </authorList>
    </citation>
    <scope>NUCLEOTIDE SEQUENCE [LARGE SCALE GENOMIC DNA]</scope>
    <source>
        <strain evidence="7 8">DSM 5900</strain>
    </source>
</reference>
<evidence type="ECO:0000313" key="7">
    <source>
        <dbReference type="EMBL" id="ROP99616.1"/>
    </source>
</evidence>